<evidence type="ECO:0000256" key="2">
    <source>
        <dbReference type="SAM" id="Phobius"/>
    </source>
</evidence>
<dbReference type="InterPro" id="IPR007567">
    <property type="entry name" value="Mid2_dom"/>
</dbReference>
<evidence type="ECO:0000313" key="5">
    <source>
        <dbReference type="EMBL" id="CAJ2504293.1"/>
    </source>
</evidence>
<proteinExistence type="predicted"/>
<feature type="compositionally biased region" description="Polar residues" evidence="1">
    <location>
        <begin position="277"/>
        <end position="305"/>
    </location>
</feature>
<feature type="chain" id="PRO_5042491918" evidence="3">
    <location>
        <begin position="23"/>
        <end position="305"/>
    </location>
</feature>
<evidence type="ECO:0000259" key="4">
    <source>
        <dbReference type="Pfam" id="PF04478"/>
    </source>
</evidence>
<sequence length="305" mass="30968">MYSKWSVQLLMVVLSIIVASRATWFNPAPSDLVVRQDVSVTAAIQDDSTTSPADTTADATPTSDDATSTPEETTPATTANPTTADDSPTTETSAADATPTTPTTDATTTTPENTTPTDANTTPTTGATTTLPPTTGGGTTGTTSSASSKETSSGNDDSSSSKSSKTTASPVTFTSIAVITTTNDAGQTVTSSSATAIVSTPALSGSDSSKDNQGISQGTKNTIIGVCVGVGLAIVIAVGGLLFWRLRSKRRSQEENEELVSYGNGFGGPGTAEKSETSAPPNRSPFQSTLESYHAPTQTNAASNF</sequence>
<evidence type="ECO:0000256" key="3">
    <source>
        <dbReference type="SAM" id="SignalP"/>
    </source>
</evidence>
<keyword evidence="3" id="KW-0732">Signal</keyword>
<dbReference type="Pfam" id="PF04478">
    <property type="entry name" value="Mid2"/>
    <property type="match status" value="1"/>
</dbReference>
<keyword evidence="2" id="KW-0472">Membrane</keyword>
<dbReference type="Proteomes" id="UP001295740">
    <property type="component" value="Unassembled WGS sequence"/>
</dbReference>
<feature type="signal peptide" evidence="3">
    <location>
        <begin position="1"/>
        <end position="22"/>
    </location>
</feature>
<dbReference type="AlphaFoldDB" id="A0AAI8VG59"/>
<keyword evidence="6" id="KW-1185">Reference proteome</keyword>
<comment type="caution">
    <text evidence="5">The sequence shown here is derived from an EMBL/GenBank/DDBJ whole genome shotgun (WGS) entry which is preliminary data.</text>
</comment>
<dbReference type="EMBL" id="CAUWAG010000006">
    <property type="protein sequence ID" value="CAJ2504293.1"/>
    <property type="molecule type" value="Genomic_DNA"/>
</dbReference>
<feature type="region of interest" description="Disordered" evidence="1">
    <location>
        <begin position="45"/>
        <end position="169"/>
    </location>
</feature>
<feature type="domain" description="Mid2" evidence="4">
    <location>
        <begin position="180"/>
        <end position="244"/>
    </location>
</feature>
<feature type="region of interest" description="Disordered" evidence="1">
    <location>
        <begin position="257"/>
        <end position="305"/>
    </location>
</feature>
<keyword evidence="2" id="KW-0812">Transmembrane</keyword>
<dbReference type="CDD" id="cd12087">
    <property type="entry name" value="TM_EGFR-like"/>
    <property type="match status" value="1"/>
</dbReference>
<evidence type="ECO:0000256" key="1">
    <source>
        <dbReference type="SAM" id="MobiDB-lite"/>
    </source>
</evidence>
<feature type="transmembrane region" description="Helical" evidence="2">
    <location>
        <begin position="223"/>
        <end position="244"/>
    </location>
</feature>
<feature type="compositionally biased region" description="Low complexity" evidence="1">
    <location>
        <begin position="141"/>
        <end position="169"/>
    </location>
</feature>
<accession>A0AAI8VG59</accession>
<organism evidence="5 6">
    <name type="scientific">Anthostomella pinea</name>
    <dbReference type="NCBI Taxonomy" id="933095"/>
    <lineage>
        <taxon>Eukaryota</taxon>
        <taxon>Fungi</taxon>
        <taxon>Dikarya</taxon>
        <taxon>Ascomycota</taxon>
        <taxon>Pezizomycotina</taxon>
        <taxon>Sordariomycetes</taxon>
        <taxon>Xylariomycetidae</taxon>
        <taxon>Xylariales</taxon>
        <taxon>Xylariaceae</taxon>
        <taxon>Anthostomella</taxon>
    </lineage>
</organism>
<evidence type="ECO:0000313" key="6">
    <source>
        <dbReference type="Proteomes" id="UP001295740"/>
    </source>
</evidence>
<gene>
    <name evidence="5" type="ORF">KHLLAP_LOCUS4761</name>
</gene>
<keyword evidence="2" id="KW-1133">Transmembrane helix</keyword>
<feature type="compositionally biased region" description="Low complexity" evidence="1">
    <location>
        <begin position="46"/>
        <end position="134"/>
    </location>
</feature>
<protein>
    <submittedName>
        <fullName evidence="5">Uu.00g116870.m01.CDS01</fullName>
    </submittedName>
</protein>
<reference evidence="5" key="1">
    <citation type="submission" date="2023-10" db="EMBL/GenBank/DDBJ databases">
        <authorList>
            <person name="Hackl T."/>
        </authorList>
    </citation>
    <scope>NUCLEOTIDE SEQUENCE</scope>
</reference>
<name>A0AAI8VG59_9PEZI</name>